<evidence type="ECO:0000313" key="3">
    <source>
        <dbReference type="WBParaSite" id="Gr19_v10_g15150.t1"/>
    </source>
</evidence>
<evidence type="ECO:0000313" key="2">
    <source>
        <dbReference type="Proteomes" id="UP000887572"/>
    </source>
</evidence>
<organism evidence="2 3">
    <name type="scientific">Globodera rostochiensis</name>
    <name type="common">Golden nematode worm</name>
    <name type="synonym">Heterodera rostochiensis</name>
    <dbReference type="NCBI Taxonomy" id="31243"/>
    <lineage>
        <taxon>Eukaryota</taxon>
        <taxon>Metazoa</taxon>
        <taxon>Ecdysozoa</taxon>
        <taxon>Nematoda</taxon>
        <taxon>Chromadorea</taxon>
        <taxon>Rhabditida</taxon>
        <taxon>Tylenchina</taxon>
        <taxon>Tylenchomorpha</taxon>
        <taxon>Tylenchoidea</taxon>
        <taxon>Heteroderidae</taxon>
        <taxon>Heteroderinae</taxon>
        <taxon>Globodera</taxon>
    </lineage>
</organism>
<dbReference type="AlphaFoldDB" id="A0A914HBS4"/>
<reference evidence="3" key="1">
    <citation type="submission" date="2022-11" db="UniProtKB">
        <authorList>
            <consortium name="WormBaseParasite"/>
        </authorList>
    </citation>
    <scope>IDENTIFICATION</scope>
</reference>
<name>A0A914HBS4_GLORO</name>
<accession>A0A914HBS4</accession>
<proteinExistence type="predicted"/>
<sequence>MLGNNNNFDKTGGIAYLQSQRPPLMGRTSAIQSIGQLLKKGMDLDGNGNGGGTTDENRRIVGGDIGQRNGAATGRGNVQLVDTNNNVEARQQFCCWKDTTNCNGGVIGKASTNDGKEDDEQQQHRFRCCAVCWGRIWQAADGAEKK</sequence>
<protein>
    <submittedName>
        <fullName evidence="3">Uncharacterized protein</fullName>
    </submittedName>
</protein>
<feature type="region of interest" description="Disordered" evidence="1">
    <location>
        <begin position="45"/>
        <end position="77"/>
    </location>
</feature>
<keyword evidence="2" id="KW-1185">Reference proteome</keyword>
<dbReference type="Proteomes" id="UP000887572">
    <property type="component" value="Unplaced"/>
</dbReference>
<dbReference type="WBParaSite" id="Gr19_v10_g15150.t1">
    <property type="protein sequence ID" value="Gr19_v10_g15150.t1"/>
    <property type="gene ID" value="Gr19_v10_g15150"/>
</dbReference>
<evidence type="ECO:0000256" key="1">
    <source>
        <dbReference type="SAM" id="MobiDB-lite"/>
    </source>
</evidence>